<accession>A0A1S9RDU9</accession>
<dbReference type="Pfam" id="PF13561">
    <property type="entry name" value="adh_short_C2"/>
    <property type="match status" value="1"/>
</dbReference>
<comment type="caution">
    <text evidence="3">The sequence shown here is derived from an EMBL/GenBank/DDBJ whole genome shotgun (WGS) entry which is preliminary data.</text>
</comment>
<protein>
    <submittedName>
        <fullName evidence="3">Putative short-chain dehydrogenases/reductase</fullName>
    </submittedName>
</protein>
<organism evidence="3 4">
    <name type="scientific">Penicillium brasilianum</name>
    <dbReference type="NCBI Taxonomy" id="104259"/>
    <lineage>
        <taxon>Eukaryota</taxon>
        <taxon>Fungi</taxon>
        <taxon>Dikarya</taxon>
        <taxon>Ascomycota</taxon>
        <taxon>Pezizomycotina</taxon>
        <taxon>Eurotiomycetes</taxon>
        <taxon>Eurotiomycetidae</taxon>
        <taxon>Eurotiales</taxon>
        <taxon>Aspergillaceae</taxon>
        <taxon>Penicillium</taxon>
    </lineage>
</organism>
<dbReference type="Proteomes" id="UP000190744">
    <property type="component" value="Unassembled WGS sequence"/>
</dbReference>
<gene>
    <name evidence="3" type="ORF">PEBR_34488</name>
</gene>
<dbReference type="GO" id="GO:0016491">
    <property type="term" value="F:oxidoreductase activity"/>
    <property type="evidence" value="ECO:0007669"/>
    <property type="project" value="UniProtKB-KW"/>
</dbReference>
<proteinExistence type="inferred from homology"/>
<dbReference type="Gene3D" id="3.40.50.720">
    <property type="entry name" value="NAD(P)-binding Rossmann-like Domain"/>
    <property type="match status" value="1"/>
</dbReference>
<keyword evidence="2" id="KW-0560">Oxidoreductase</keyword>
<dbReference type="PANTHER" id="PTHR43669">
    <property type="entry name" value="5-KETO-D-GLUCONATE 5-REDUCTASE"/>
    <property type="match status" value="1"/>
</dbReference>
<dbReference type="InterPro" id="IPR036291">
    <property type="entry name" value="NAD(P)-bd_dom_sf"/>
</dbReference>
<dbReference type="SUPFAM" id="SSF51735">
    <property type="entry name" value="NAD(P)-binding Rossmann-fold domains"/>
    <property type="match status" value="1"/>
</dbReference>
<evidence type="ECO:0000313" key="3">
    <source>
        <dbReference type="EMBL" id="OOQ83531.1"/>
    </source>
</evidence>
<reference evidence="4" key="1">
    <citation type="submission" date="2015-09" db="EMBL/GenBank/DDBJ databases">
        <authorList>
            <person name="Fill T.P."/>
            <person name="Baretta J.F."/>
            <person name="de Almeida L.G."/>
            <person name="Rocha M."/>
            <person name="de Souza D.H."/>
            <person name="Malavazi I."/>
            <person name="Cerdeira L.T."/>
            <person name="Hong H."/>
            <person name="Samborskyy M."/>
            <person name="de Vasconcelos A.T."/>
            <person name="Leadlay P."/>
            <person name="Rodrigues-Filho E."/>
        </authorList>
    </citation>
    <scope>NUCLEOTIDE SEQUENCE [LARGE SCALE GENOMIC DNA]</scope>
    <source>
        <strain evidence="4">LaBioMMi 136</strain>
    </source>
</reference>
<comment type="similarity">
    <text evidence="1">Belongs to the short-chain dehydrogenases/reductases (SDR) family.</text>
</comment>
<dbReference type="InterPro" id="IPR002347">
    <property type="entry name" value="SDR_fam"/>
</dbReference>
<sequence>MSNNKILFILGAGPNVATATAKHFASQGYQIALVSRGTSTSFDPSYFYIQGDLSNPEKIPEWFAQVKAKYGGPPNVVIHNAYHVFPAHPQNPLSLSLGQLNYDLAVNFTSAYLTAQEAVKGFETLPAELPKSFIYTANGLNMMPMPRLVSLGLGKTALGHVIENATLAFQGKGYTFYYGDERLANGDFASGAISGIAHAERYWELSQDRKQRPWMDTFVAGQGYKEFPKV</sequence>
<evidence type="ECO:0000256" key="1">
    <source>
        <dbReference type="ARBA" id="ARBA00006484"/>
    </source>
</evidence>
<dbReference type="PANTHER" id="PTHR43669:SF4">
    <property type="entry name" value="SHORT-CHAIN DEHYDROGENASE"/>
    <property type="match status" value="1"/>
</dbReference>
<dbReference type="EMBL" id="LJBN01000195">
    <property type="protein sequence ID" value="OOQ83531.1"/>
    <property type="molecule type" value="Genomic_DNA"/>
</dbReference>
<evidence type="ECO:0000313" key="4">
    <source>
        <dbReference type="Proteomes" id="UP000190744"/>
    </source>
</evidence>
<name>A0A1S9RDU9_PENBI</name>
<evidence type="ECO:0000256" key="2">
    <source>
        <dbReference type="ARBA" id="ARBA00023002"/>
    </source>
</evidence>
<dbReference type="AlphaFoldDB" id="A0A1S9RDU9"/>